<gene>
    <name evidence="1" type="ORF">MBAV_003986</name>
</gene>
<proteinExistence type="predicted"/>
<comment type="caution">
    <text evidence="1">The sequence shown here is derived from an EMBL/GenBank/DDBJ whole genome shotgun (WGS) entry which is preliminary data.</text>
</comment>
<dbReference type="EMBL" id="LACI01001711">
    <property type="protein sequence ID" value="KJU83826.1"/>
    <property type="molecule type" value="Genomic_DNA"/>
</dbReference>
<dbReference type="AlphaFoldDB" id="A0A0F3GPL6"/>
<keyword evidence="2" id="KW-1185">Reference proteome</keyword>
<evidence type="ECO:0000313" key="2">
    <source>
        <dbReference type="Proteomes" id="UP000033423"/>
    </source>
</evidence>
<reference evidence="1 2" key="1">
    <citation type="submission" date="2015-02" db="EMBL/GenBank/DDBJ databases">
        <title>Single-cell genomics of uncultivated deep-branching MTB reveals a conserved set of magnetosome genes.</title>
        <authorList>
            <person name="Kolinko S."/>
            <person name="Richter M."/>
            <person name="Glockner F.O."/>
            <person name="Brachmann A."/>
            <person name="Schuler D."/>
        </authorList>
    </citation>
    <scope>NUCLEOTIDE SEQUENCE [LARGE SCALE GENOMIC DNA]</scope>
    <source>
        <strain evidence="1">TM-1</strain>
    </source>
</reference>
<evidence type="ECO:0000313" key="1">
    <source>
        <dbReference type="EMBL" id="KJU83826.1"/>
    </source>
</evidence>
<organism evidence="1 2">
    <name type="scientific">Candidatus Magnetobacterium bavaricum</name>
    <dbReference type="NCBI Taxonomy" id="29290"/>
    <lineage>
        <taxon>Bacteria</taxon>
        <taxon>Pseudomonadati</taxon>
        <taxon>Nitrospirota</taxon>
        <taxon>Thermodesulfovibrionia</taxon>
        <taxon>Thermodesulfovibrionales</taxon>
        <taxon>Candidatus Magnetobacteriaceae</taxon>
        <taxon>Candidatus Magnetobacterium</taxon>
    </lineage>
</organism>
<sequence length="480" mass="51800">MKQTTTTQKRSAATNEITHTAFRGLVNVVPTREASSPELSDLKSAVNVDIDNFGNVVTRPGFLRVYEGKVHSLYSNGKLCLFRQDDRLLQLYQVSGAEASSPDVVAPYAVRTLTGGINGSLRMSYQYVAGRVYYSDAAVTGVVEVTARPIPVVRSWGILPPDAPVLSATTAGILSKGQYQVTLTYTRNDGQESGASTVASIALAPGRSPLRGGRGGGIDIICPLSADPNVRKINIYVSAPNGEVPYLAASVDNTPSDTVSGFTVPYHYRGETITGPPLLNWGLKPPPPGHLLCYYRGRLYVASLNTLWYSQPYTYELFDPAQGWLAFDNPITLVAAVEDGIFVATSQEVVFLKGTEPEKFQLMQLSDCGAVFGTQAMGVLPGESGRSEVVFWESRMGKCAGLSGGRIQFLTADTYNYEVGEIGTGVFWQRNGMQLYLSIMQGPTMPPVNPQNSLMTTRDKDSGSYSLAMPVPDLQSVTAI</sequence>
<dbReference type="Proteomes" id="UP000033423">
    <property type="component" value="Unassembled WGS sequence"/>
</dbReference>
<protein>
    <submittedName>
        <fullName evidence="1">Uncharacterized protein</fullName>
    </submittedName>
</protein>
<accession>A0A0F3GPL6</accession>
<name>A0A0F3GPL6_9BACT</name>